<feature type="transmembrane region" description="Helical" evidence="6">
    <location>
        <begin position="21"/>
        <end position="46"/>
    </location>
</feature>
<comment type="subcellular location">
    <subcellularLocation>
        <location evidence="1">Cell membrane</location>
        <topology evidence="1">Multi-pass membrane protein</topology>
    </subcellularLocation>
</comment>
<keyword evidence="2" id="KW-1003">Cell membrane</keyword>
<dbReference type="PANTHER" id="PTHR43738:SF3">
    <property type="entry name" value="ABC TRANSPORTER PERMEASE"/>
    <property type="match status" value="1"/>
</dbReference>
<dbReference type="AlphaFoldDB" id="A0A1I4Y9M4"/>
<evidence type="ECO:0000256" key="1">
    <source>
        <dbReference type="ARBA" id="ARBA00004651"/>
    </source>
</evidence>
<dbReference type="Pfam" id="PF02687">
    <property type="entry name" value="FtsX"/>
    <property type="match status" value="1"/>
</dbReference>
<name>A0A1I4Y9M4_9NEIS</name>
<feature type="transmembrane region" description="Helical" evidence="6">
    <location>
        <begin position="263"/>
        <end position="283"/>
    </location>
</feature>
<protein>
    <submittedName>
        <fullName evidence="9">Putative ABC transport system permease protein</fullName>
    </submittedName>
</protein>
<feature type="domain" description="MacB-like periplasmic core" evidence="8">
    <location>
        <begin position="20"/>
        <end position="229"/>
    </location>
</feature>
<dbReference type="Pfam" id="PF12704">
    <property type="entry name" value="MacB_PCD"/>
    <property type="match status" value="1"/>
</dbReference>
<organism evidence="9 10">
    <name type="scientific">Formivibrio citricus</name>
    <dbReference type="NCBI Taxonomy" id="83765"/>
    <lineage>
        <taxon>Bacteria</taxon>
        <taxon>Pseudomonadati</taxon>
        <taxon>Pseudomonadota</taxon>
        <taxon>Betaproteobacteria</taxon>
        <taxon>Neisseriales</taxon>
        <taxon>Chitinibacteraceae</taxon>
        <taxon>Formivibrio</taxon>
    </lineage>
</organism>
<dbReference type="OrthoDB" id="9775474at2"/>
<sequence>MLTLLIRFALRNTLRHRLRSSLTVLGIVVAILAFGLLRTVVSAWYAGADAASDKRLIVRNSISLIFPLPLSYAEKLRGMEGVTAIGWMNWFNGVYIDERNFFPQFAVDRNSHFNLYPEFILPPEQLRAFQNDRRGAVVGRKLANRFGWKIGDTVPLKGTIYPGTWEFVVRGIYSGRHANTDEGQFLFQWDYLNERMRQTAPGRVNQIGIYLLQIRDGRDAAAISRRVDAEFKNSLAETLTETEKAFNLGFIAMTGAIVNAIQIVSFVVIVIIMAVMANTMAMAARERIAEYATLKALGFAPRIVAGLVYAESLLLALIGGAIGIAATEPAARIVGTQLDNIFPVFNVAPETVWMQLAACTIVGLSAAVIPAARAMRVRIVDGLRAVA</sequence>
<dbReference type="GO" id="GO:0005886">
    <property type="term" value="C:plasma membrane"/>
    <property type="evidence" value="ECO:0007669"/>
    <property type="project" value="UniProtKB-SubCell"/>
</dbReference>
<evidence type="ECO:0000313" key="9">
    <source>
        <dbReference type="EMBL" id="SFN34737.1"/>
    </source>
</evidence>
<evidence type="ECO:0000259" key="8">
    <source>
        <dbReference type="Pfam" id="PF12704"/>
    </source>
</evidence>
<dbReference type="RefSeq" id="WP_091192952.1">
    <property type="nucleotide sequence ID" value="NZ_FOVE01000007.1"/>
</dbReference>
<dbReference type="InterPro" id="IPR003838">
    <property type="entry name" value="ABC3_permease_C"/>
</dbReference>
<dbReference type="InterPro" id="IPR051125">
    <property type="entry name" value="ABC-4/HrtB_transporter"/>
</dbReference>
<evidence type="ECO:0000256" key="3">
    <source>
        <dbReference type="ARBA" id="ARBA00022692"/>
    </source>
</evidence>
<evidence type="ECO:0000256" key="5">
    <source>
        <dbReference type="ARBA" id="ARBA00023136"/>
    </source>
</evidence>
<dbReference type="EMBL" id="FOVE01000007">
    <property type="protein sequence ID" value="SFN34737.1"/>
    <property type="molecule type" value="Genomic_DNA"/>
</dbReference>
<evidence type="ECO:0000256" key="4">
    <source>
        <dbReference type="ARBA" id="ARBA00022989"/>
    </source>
</evidence>
<keyword evidence="4 6" id="KW-1133">Transmembrane helix</keyword>
<dbReference type="Proteomes" id="UP000242869">
    <property type="component" value="Unassembled WGS sequence"/>
</dbReference>
<dbReference type="InterPro" id="IPR025857">
    <property type="entry name" value="MacB_PCD"/>
</dbReference>
<feature type="transmembrane region" description="Helical" evidence="6">
    <location>
        <begin position="352"/>
        <end position="372"/>
    </location>
</feature>
<accession>A0A1I4Y9M4</accession>
<feature type="domain" description="ABC3 transporter permease C-terminal" evidence="7">
    <location>
        <begin position="263"/>
        <end position="376"/>
    </location>
</feature>
<evidence type="ECO:0000259" key="7">
    <source>
        <dbReference type="Pfam" id="PF02687"/>
    </source>
</evidence>
<reference evidence="10" key="1">
    <citation type="submission" date="2016-10" db="EMBL/GenBank/DDBJ databases">
        <authorList>
            <person name="Varghese N."/>
            <person name="Submissions S."/>
        </authorList>
    </citation>
    <scope>NUCLEOTIDE SEQUENCE [LARGE SCALE GENOMIC DNA]</scope>
    <source>
        <strain evidence="10">DSM 6150</strain>
    </source>
</reference>
<gene>
    <name evidence="9" type="ORF">SAMN05660284_01277</name>
</gene>
<keyword evidence="5 6" id="KW-0472">Membrane</keyword>
<proteinExistence type="predicted"/>
<evidence type="ECO:0000256" key="6">
    <source>
        <dbReference type="SAM" id="Phobius"/>
    </source>
</evidence>
<keyword evidence="10" id="KW-1185">Reference proteome</keyword>
<evidence type="ECO:0000256" key="2">
    <source>
        <dbReference type="ARBA" id="ARBA00022475"/>
    </source>
</evidence>
<evidence type="ECO:0000313" key="10">
    <source>
        <dbReference type="Proteomes" id="UP000242869"/>
    </source>
</evidence>
<dbReference type="PANTHER" id="PTHR43738">
    <property type="entry name" value="ABC TRANSPORTER, MEMBRANE PROTEIN"/>
    <property type="match status" value="1"/>
</dbReference>
<keyword evidence="3 6" id="KW-0812">Transmembrane</keyword>
<feature type="transmembrane region" description="Helical" evidence="6">
    <location>
        <begin position="303"/>
        <end position="326"/>
    </location>
</feature>
<dbReference type="STRING" id="83765.SAMN05660284_01277"/>